<reference evidence="2 3" key="1">
    <citation type="submission" date="2018-04" db="EMBL/GenBank/DDBJ databases">
        <title>Genomic Encyclopedia of Archaeal and Bacterial Type Strains, Phase II (KMG-II): from individual species to whole genera.</title>
        <authorList>
            <person name="Goeker M."/>
        </authorList>
    </citation>
    <scope>NUCLEOTIDE SEQUENCE [LARGE SCALE GENOMIC DNA]</scope>
    <source>
        <strain evidence="2 3">DSM 19783</strain>
    </source>
</reference>
<feature type="chain" id="PRO_5034894769" description="Invasion protein IalB" evidence="1">
    <location>
        <begin position="23"/>
        <end position="203"/>
    </location>
</feature>
<evidence type="ECO:0008006" key="4">
    <source>
        <dbReference type="Google" id="ProtNLM"/>
    </source>
</evidence>
<dbReference type="AlphaFoldDB" id="A0A8E3ASL0"/>
<evidence type="ECO:0000256" key="1">
    <source>
        <dbReference type="SAM" id="SignalP"/>
    </source>
</evidence>
<keyword evidence="1" id="KW-0732">Signal</keyword>
<protein>
    <recommendedName>
        <fullName evidence="4">Invasion protein IalB</fullName>
    </recommendedName>
</protein>
<comment type="caution">
    <text evidence="2">The sequence shown here is derived from an EMBL/GenBank/DDBJ whole genome shotgun (WGS) entry which is preliminary data.</text>
</comment>
<organism evidence="2 3">
    <name type="scientific">Rhodovulum kholense</name>
    <dbReference type="NCBI Taxonomy" id="453584"/>
    <lineage>
        <taxon>Bacteria</taxon>
        <taxon>Pseudomonadati</taxon>
        <taxon>Pseudomonadota</taxon>
        <taxon>Alphaproteobacteria</taxon>
        <taxon>Rhodobacterales</taxon>
        <taxon>Paracoccaceae</taxon>
        <taxon>Rhodovulum</taxon>
    </lineage>
</organism>
<proteinExistence type="predicted"/>
<sequence length="203" mass="20276">MRGTRSRSPRVLPILTCAAVLAAGGARPVAAQDGPEWELQRCIWSCLSAFGPADNPAYAACVAQRCPPEAAPAPVPWASGPTADGRGAFAGTRSEADPDVLFYLFCAPGGQRILQLAGVEGGPGPNALVLAVDGQGFPVSFTGAGDGAGDLSVLASLPPGAPLLGALMRGQSLEIRNGAGFALGRFGLAGAGPAISGALARCR</sequence>
<dbReference type="EMBL" id="QAYC01000001">
    <property type="protein sequence ID" value="PTW51860.1"/>
    <property type="molecule type" value="Genomic_DNA"/>
</dbReference>
<dbReference type="Proteomes" id="UP000244037">
    <property type="component" value="Unassembled WGS sequence"/>
</dbReference>
<gene>
    <name evidence="2" type="ORF">C8N38_101163</name>
</gene>
<keyword evidence="3" id="KW-1185">Reference proteome</keyword>
<evidence type="ECO:0000313" key="3">
    <source>
        <dbReference type="Proteomes" id="UP000244037"/>
    </source>
</evidence>
<accession>A0A8E3ASL0</accession>
<feature type="signal peptide" evidence="1">
    <location>
        <begin position="1"/>
        <end position="22"/>
    </location>
</feature>
<name>A0A8E3ASL0_9RHOB</name>
<evidence type="ECO:0000313" key="2">
    <source>
        <dbReference type="EMBL" id="PTW51860.1"/>
    </source>
</evidence>